<dbReference type="InterPro" id="IPR013024">
    <property type="entry name" value="GGCT-like"/>
</dbReference>
<dbReference type="CDD" id="cd06661">
    <property type="entry name" value="GGCT_like"/>
    <property type="match status" value="1"/>
</dbReference>
<evidence type="ECO:0000313" key="2">
    <source>
        <dbReference type="Proteomes" id="UP000660024"/>
    </source>
</evidence>
<protein>
    <submittedName>
        <fullName evidence="1">Gamma-glutamylcyclotransferase</fullName>
    </submittedName>
</protein>
<dbReference type="InterPro" id="IPR036568">
    <property type="entry name" value="GGCT-like_sf"/>
</dbReference>
<sequence>MENSFLYFGYGSSLNPAMVEFRINERVEVVCKGELKHYSLGFNRKNPDGSARGNLVSNIDGFTLGLVYQINKNRFEQLAQTEPEYHLKEFDIITEKGKVKAFAFICDYCHSGIVPNEKYINGIIADAISHSFPEEYILKIKKHLPNK</sequence>
<proteinExistence type="predicted"/>
<dbReference type="Proteomes" id="UP000660024">
    <property type="component" value="Unassembled WGS sequence"/>
</dbReference>
<comment type="caution">
    <text evidence="1">The sequence shown here is derived from an EMBL/GenBank/DDBJ whole genome shotgun (WGS) entry which is preliminary data.</text>
</comment>
<accession>A0ABS1BH74</accession>
<reference evidence="1 2" key="1">
    <citation type="submission" date="2020-12" db="EMBL/GenBank/DDBJ databases">
        <title>Bacterial novel species Pedobacter sp. SD-b isolated from soil.</title>
        <authorList>
            <person name="Jung H.-Y."/>
        </authorList>
    </citation>
    <scope>NUCLEOTIDE SEQUENCE [LARGE SCALE GENOMIC DNA]</scope>
    <source>
        <strain evidence="1 2">SD-b</strain>
    </source>
</reference>
<keyword evidence="2" id="KW-1185">Reference proteome</keyword>
<evidence type="ECO:0000313" key="1">
    <source>
        <dbReference type="EMBL" id="MBK0382228.1"/>
    </source>
</evidence>
<dbReference type="SUPFAM" id="SSF110857">
    <property type="entry name" value="Gamma-glutamyl cyclotransferase-like"/>
    <property type="match status" value="1"/>
</dbReference>
<name>A0ABS1BH74_9SPHI</name>
<organism evidence="1 2">
    <name type="scientific">Pedobacter segetis</name>
    <dbReference type="NCBI Taxonomy" id="2793069"/>
    <lineage>
        <taxon>Bacteria</taxon>
        <taxon>Pseudomonadati</taxon>
        <taxon>Bacteroidota</taxon>
        <taxon>Sphingobacteriia</taxon>
        <taxon>Sphingobacteriales</taxon>
        <taxon>Sphingobacteriaceae</taxon>
        <taxon>Pedobacter</taxon>
    </lineage>
</organism>
<gene>
    <name evidence="1" type="ORF">I5M32_04580</name>
</gene>
<dbReference type="EMBL" id="JAEHFY010000005">
    <property type="protein sequence ID" value="MBK0382228.1"/>
    <property type="molecule type" value="Genomic_DNA"/>
</dbReference>
<dbReference type="Gene3D" id="3.10.490.10">
    <property type="entry name" value="Gamma-glutamyl cyclotransferase-like"/>
    <property type="match status" value="1"/>
</dbReference>
<dbReference type="RefSeq" id="WP_200585010.1">
    <property type="nucleotide sequence ID" value="NZ_JAEHFY010000005.1"/>
</dbReference>